<feature type="domain" description="IrrE N-terminal-like" evidence="1">
    <location>
        <begin position="9"/>
        <end position="86"/>
    </location>
</feature>
<dbReference type="Gene3D" id="1.10.10.2910">
    <property type="match status" value="1"/>
</dbReference>
<dbReference type="AlphaFoldDB" id="A0A2N8PZA4"/>
<gene>
    <name evidence="3" type="ORF">EK398_01755</name>
    <name evidence="2" type="ORF">P7D79_01175</name>
</gene>
<evidence type="ECO:0000313" key="3">
    <source>
        <dbReference type="EMBL" id="RVU93689.1"/>
    </source>
</evidence>
<accession>A0A2N8PZA4</accession>
<dbReference type="EMBL" id="RYZS01000001">
    <property type="protein sequence ID" value="RVU93689.1"/>
    <property type="molecule type" value="Genomic_DNA"/>
</dbReference>
<sequence>MLIFLRNFAKKIGVDVLYLDDIDEDGCYLPEHNVIYIHPGLSEYEEIQVLSHELSHASKHKNFYNEYRDSYISHCKAENEADIEAVKTSLSHYLNNAQVTDRSQLNWIYFMDCYNIDYSLEPVVKKWMPIIYQQVY</sequence>
<reference evidence="3 4" key="1">
    <citation type="submission" date="2018-12" db="EMBL/GenBank/DDBJ databases">
        <title>A novel vanA-carrying plasmid in a clinical isolate of Enterococcus avium.</title>
        <authorList>
            <person name="Bernasconi O.J."/>
            <person name="Luzzaro F."/>
            <person name="Endimiani A."/>
        </authorList>
    </citation>
    <scope>NUCLEOTIDE SEQUENCE [LARGE SCALE GENOMIC DNA]</scope>
    <source>
        <strain evidence="3 4">LC0559/18</strain>
    </source>
</reference>
<reference evidence="2 5" key="2">
    <citation type="submission" date="2023-03" db="EMBL/GenBank/DDBJ databases">
        <authorList>
            <person name="Shen W."/>
            <person name="Cai J."/>
        </authorList>
    </citation>
    <scope>NUCLEOTIDE SEQUENCE [LARGE SCALE GENOMIC DNA]</scope>
    <source>
        <strain evidence="2 5">Y2</strain>
    </source>
</reference>
<organism evidence="3 4">
    <name type="scientific">Enterococcus avium</name>
    <name type="common">Streptococcus avium</name>
    <dbReference type="NCBI Taxonomy" id="33945"/>
    <lineage>
        <taxon>Bacteria</taxon>
        <taxon>Bacillati</taxon>
        <taxon>Bacillota</taxon>
        <taxon>Bacilli</taxon>
        <taxon>Lactobacillales</taxon>
        <taxon>Enterococcaceae</taxon>
        <taxon>Enterococcus</taxon>
    </lineage>
</organism>
<dbReference type="RefSeq" id="WP_102871955.1">
    <property type="nucleotide sequence ID" value="NZ_JAQEWM010000003.1"/>
</dbReference>
<dbReference type="Proteomes" id="UP001264335">
    <property type="component" value="Unassembled WGS sequence"/>
</dbReference>
<dbReference type="EMBL" id="JARPWY010000002">
    <property type="protein sequence ID" value="MDT2512832.1"/>
    <property type="molecule type" value="Genomic_DNA"/>
</dbReference>
<evidence type="ECO:0000313" key="5">
    <source>
        <dbReference type="Proteomes" id="UP001264335"/>
    </source>
</evidence>
<name>A0A2N8PZA4_ENTAV</name>
<proteinExistence type="predicted"/>
<dbReference type="InterPro" id="IPR010359">
    <property type="entry name" value="IrrE_HExxH"/>
</dbReference>
<comment type="caution">
    <text evidence="3">The sequence shown here is derived from an EMBL/GenBank/DDBJ whole genome shotgun (WGS) entry which is preliminary data.</text>
</comment>
<evidence type="ECO:0000313" key="2">
    <source>
        <dbReference type="EMBL" id="MDT2512832.1"/>
    </source>
</evidence>
<dbReference type="Proteomes" id="UP000288388">
    <property type="component" value="Unassembled WGS sequence"/>
</dbReference>
<evidence type="ECO:0000313" key="4">
    <source>
        <dbReference type="Proteomes" id="UP000288388"/>
    </source>
</evidence>
<dbReference type="Pfam" id="PF06114">
    <property type="entry name" value="Peptidase_M78"/>
    <property type="match status" value="1"/>
</dbReference>
<evidence type="ECO:0000259" key="1">
    <source>
        <dbReference type="Pfam" id="PF06114"/>
    </source>
</evidence>
<protein>
    <submittedName>
        <fullName evidence="3">ImmA/IrrE family metallo-endopeptidase</fullName>
    </submittedName>
</protein>